<organism evidence="10 11">
    <name type="scientific">Clostridium omnivorum</name>
    <dbReference type="NCBI Taxonomy" id="1604902"/>
    <lineage>
        <taxon>Bacteria</taxon>
        <taxon>Bacillati</taxon>
        <taxon>Bacillota</taxon>
        <taxon>Clostridia</taxon>
        <taxon>Eubacteriales</taxon>
        <taxon>Clostridiaceae</taxon>
        <taxon>Clostridium</taxon>
    </lineage>
</organism>
<dbReference type="InterPro" id="IPR015500">
    <property type="entry name" value="Peptidase_S8_subtilisin-rel"/>
</dbReference>
<evidence type="ECO:0000256" key="8">
    <source>
        <dbReference type="RuleBase" id="RU003355"/>
    </source>
</evidence>
<dbReference type="InterPro" id="IPR000209">
    <property type="entry name" value="Peptidase_S8/S53_dom"/>
</dbReference>
<dbReference type="SUPFAM" id="SSF52743">
    <property type="entry name" value="Subtilisin-like"/>
    <property type="match status" value="1"/>
</dbReference>
<gene>
    <name evidence="10" type="ORF">bsdE14_35170</name>
</gene>
<dbReference type="Pfam" id="PF00082">
    <property type="entry name" value="Peptidase_S8"/>
    <property type="match status" value="1"/>
</dbReference>
<name>A0ABQ5NAK8_9CLOT</name>
<dbReference type="PROSITE" id="PS51892">
    <property type="entry name" value="SUBTILASE"/>
    <property type="match status" value="1"/>
</dbReference>
<keyword evidence="3" id="KW-0964">Secreted</keyword>
<evidence type="ECO:0000256" key="6">
    <source>
        <dbReference type="ARBA" id="ARBA00022825"/>
    </source>
</evidence>
<evidence type="ECO:0000313" key="11">
    <source>
        <dbReference type="Proteomes" id="UP001208567"/>
    </source>
</evidence>
<feature type="active site" description="Charge relay system" evidence="7">
    <location>
        <position position="125"/>
    </location>
</feature>
<dbReference type="InterPro" id="IPR050131">
    <property type="entry name" value="Peptidase_S8_subtilisin-like"/>
</dbReference>
<evidence type="ECO:0000259" key="9">
    <source>
        <dbReference type="Pfam" id="PF00082"/>
    </source>
</evidence>
<feature type="domain" description="Peptidase S8/S53" evidence="9">
    <location>
        <begin position="82"/>
        <end position="330"/>
    </location>
</feature>
<proteinExistence type="inferred from homology"/>
<protein>
    <recommendedName>
        <fullName evidence="9">Peptidase S8/S53 domain-containing protein</fullName>
    </recommendedName>
</protein>
<evidence type="ECO:0000313" key="10">
    <source>
        <dbReference type="EMBL" id="GLC32107.1"/>
    </source>
</evidence>
<feature type="active site" description="Charge relay system" evidence="7">
    <location>
        <position position="90"/>
    </location>
</feature>
<sequence length="362" mass="39621">MMYFNRFLIIPISLFLIINSYFPSVGISNVIKEKLNSSYLQSTTTLENKLESPEINDPDFEFQWAVTSTESNKAWKLVNQKRTVKVAIVDTGVDYNHPDLKNRVLTELGYNFIDNNNDVMDDNWHGTHVAGIIAAEMNNNQGITGIVGPLDVKIIPVKVLDKNGQGDSPIIAEGIKYAVDKGADIINISIGFKVKDTYIEEAVNYAKQKGVLVVAAAGNDNSNCDSYSPAGDKGVFTVSAVDNSYNKASFSNYGSTVMVAAPGVDIISTVPDNSYEYRNGTSMAAPTVVGIAAMLKAENPKLTSDEIEKILISSSNDIMAKGKDDYSGYGFVNAYKALQMVQALEKENVLNKLLNINYTKKF</sequence>
<comment type="subcellular location">
    <subcellularLocation>
        <location evidence="1">Secreted</location>
    </subcellularLocation>
</comment>
<keyword evidence="5 7" id="KW-0378">Hydrolase</keyword>
<feature type="active site" description="Charge relay system" evidence="7">
    <location>
        <position position="282"/>
    </location>
</feature>
<evidence type="ECO:0000256" key="3">
    <source>
        <dbReference type="ARBA" id="ARBA00022525"/>
    </source>
</evidence>
<dbReference type="InterPro" id="IPR036852">
    <property type="entry name" value="Peptidase_S8/S53_dom_sf"/>
</dbReference>
<dbReference type="PANTHER" id="PTHR43806:SF11">
    <property type="entry name" value="CEREVISIN-RELATED"/>
    <property type="match status" value="1"/>
</dbReference>
<dbReference type="Proteomes" id="UP001208567">
    <property type="component" value="Unassembled WGS sequence"/>
</dbReference>
<dbReference type="InterPro" id="IPR023828">
    <property type="entry name" value="Peptidase_S8_Ser-AS"/>
</dbReference>
<comment type="caution">
    <text evidence="10">The sequence shown here is derived from an EMBL/GenBank/DDBJ whole genome shotgun (WGS) entry which is preliminary data.</text>
</comment>
<accession>A0ABQ5NAK8</accession>
<dbReference type="InterPro" id="IPR022398">
    <property type="entry name" value="Peptidase_S8_His-AS"/>
</dbReference>
<evidence type="ECO:0000256" key="1">
    <source>
        <dbReference type="ARBA" id="ARBA00004613"/>
    </source>
</evidence>
<evidence type="ECO:0000256" key="2">
    <source>
        <dbReference type="ARBA" id="ARBA00011073"/>
    </source>
</evidence>
<evidence type="ECO:0000256" key="4">
    <source>
        <dbReference type="ARBA" id="ARBA00022670"/>
    </source>
</evidence>
<dbReference type="PRINTS" id="PR00723">
    <property type="entry name" value="SUBTILISIN"/>
</dbReference>
<reference evidence="10 11" key="1">
    <citation type="journal article" date="2024" name="Int. J. Syst. Evol. Microbiol.">
        <title>Clostridium omnivorum sp. nov., isolated from anoxic soil under the treatment of reductive soil disinfestation.</title>
        <authorList>
            <person name="Ueki A."/>
            <person name="Tonouchi A."/>
            <person name="Kaku N."/>
            <person name="Honma S."/>
            <person name="Ueki K."/>
        </authorList>
    </citation>
    <scope>NUCLEOTIDE SEQUENCE [LARGE SCALE GENOMIC DNA]</scope>
    <source>
        <strain evidence="10 11">E14</strain>
    </source>
</reference>
<dbReference type="InterPro" id="IPR023827">
    <property type="entry name" value="Peptidase_S8_Asp-AS"/>
</dbReference>
<dbReference type="InterPro" id="IPR034084">
    <property type="entry name" value="Thermitase-like_dom"/>
</dbReference>
<dbReference type="PROSITE" id="PS00136">
    <property type="entry name" value="SUBTILASE_ASP"/>
    <property type="match status" value="1"/>
</dbReference>
<dbReference type="PROSITE" id="PS00138">
    <property type="entry name" value="SUBTILASE_SER"/>
    <property type="match status" value="1"/>
</dbReference>
<evidence type="ECO:0000256" key="5">
    <source>
        <dbReference type="ARBA" id="ARBA00022801"/>
    </source>
</evidence>
<dbReference type="Gene3D" id="3.40.50.200">
    <property type="entry name" value="Peptidase S8/S53 domain"/>
    <property type="match status" value="1"/>
</dbReference>
<dbReference type="RefSeq" id="WP_264851416.1">
    <property type="nucleotide sequence ID" value="NZ_BRXR01000001.1"/>
</dbReference>
<evidence type="ECO:0000256" key="7">
    <source>
        <dbReference type="PROSITE-ProRule" id="PRU01240"/>
    </source>
</evidence>
<dbReference type="EMBL" id="BRXR01000001">
    <property type="protein sequence ID" value="GLC32107.1"/>
    <property type="molecule type" value="Genomic_DNA"/>
</dbReference>
<keyword evidence="11" id="KW-1185">Reference proteome</keyword>
<dbReference type="PANTHER" id="PTHR43806">
    <property type="entry name" value="PEPTIDASE S8"/>
    <property type="match status" value="1"/>
</dbReference>
<keyword evidence="6 7" id="KW-0720">Serine protease</keyword>
<dbReference type="PROSITE" id="PS00137">
    <property type="entry name" value="SUBTILASE_HIS"/>
    <property type="match status" value="1"/>
</dbReference>
<keyword evidence="4 7" id="KW-0645">Protease</keyword>
<comment type="similarity">
    <text evidence="2 7 8">Belongs to the peptidase S8 family.</text>
</comment>
<dbReference type="CDD" id="cd07484">
    <property type="entry name" value="Peptidases_S8_Thermitase_like"/>
    <property type="match status" value="1"/>
</dbReference>